<sequence>MWILLDTDGADCAEKYRGRGAKAQRGRGQISKLKNQNVKCKIVEALRAEFYVLTPACGCAGAHLRGRRELRDWVSLVADFTDVFATKTPRHKFFFVRRWKYISICIYTNVGFKGHGFLPQRHQDTKRFLATEHSVRKDSIGEDTEKLATKKPR</sequence>
<gene>
    <name evidence="1" type="ORF">LCGC14_2836320</name>
</gene>
<accession>A0A0F8V9M6</accession>
<protein>
    <submittedName>
        <fullName evidence="1">Uncharacterized protein</fullName>
    </submittedName>
</protein>
<evidence type="ECO:0000313" key="1">
    <source>
        <dbReference type="EMBL" id="KKK41162.1"/>
    </source>
</evidence>
<dbReference type="AlphaFoldDB" id="A0A0F8V9M6"/>
<proteinExistence type="predicted"/>
<comment type="caution">
    <text evidence="1">The sequence shown here is derived from an EMBL/GenBank/DDBJ whole genome shotgun (WGS) entry which is preliminary data.</text>
</comment>
<reference evidence="1" key="1">
    <citation type="journal article" date="2015" name="Nature">
        <title>Complex archaea that bridge the gap between prokaryotes and eukaryotes.</title>
        <authorList>
            <person name="Spang A."/>
            <person name="Saw J.H."/>
            <person name="Jorgensen S.L."/>
            <person name="Zaremba-Niedzwiedzka K."/>
            <person name="Martijn J."/>
            <person name="Lind A.E."/>
            <person name="van Eijk R."/>
            <person name="Schleper C."/>
            <person name="Guy L."/>
            <person name="Ettema T.J."/>
        </authorList>
    </citation>
    <scope>NUCLEOTIDE SEQUENCE</scope>
</reference>
<organism evidence="1">
    <name type="scientific">marine sediment metagenome</name>
    <dbReference type="NCBI Taxonomy" id="412755"/>
    <lineage>
        <taxon>unclassified sequences</taxon>
        <taxon>metagenomes</taxon>
        <taxon>ecological metagenomes</taxon>
    </lineage>
</organism>
<name>A0A0F8V9M6_9ZZZZ</name>
<dbReference type="EMBL" id="LAZR01070423">
    <property type="protein sequence ID" value="KKK41162.1"/>
    <property type="molecule type" value="Genomic_DNA"/>
</dbReference>